<evidence type="ECO:0000313" key="2">
    <source>
        <dbReference type="Proteomes" id="UP000663722"/>
    </source>
</evidence>
<evidence type="ECO:0000313" key="1">
    <source>
        <dbReference type="EMBL" id="QTA84848.1"/>
    </source>
</evidence>
<keyword evidence="2" id="KW-1185">Reference proteome</keyword>
<dbReference type="PANTHER" id="PTHR39550:SF1">
    <property type="entry name" value="SLL0658 PROTEIN"/>
    <property type="match status" value="1"/>
</dbReference>
<dbReference type="PANTHER" id="PTHR39550">
    <property type="entry name" value="SLL0658 PROTEIN"/>
    <property type="match status" value="1"/>
</dbReference>
<dbReference type="EMBL" id="CP061800">
    <property type="protein sequence ID" value="QTA84848.1"/>
    <property type="molecule type" value="Genomic_DNA"/>
</dbReference>
<organism evidence="1 2">
    <name type="scientific">Desulfonema magnum</name>
    <dbReference type="NCBI Taxonomy" id="45655"/>
    <lineage>
        <taxon>Bacteria</taxon>
        <taxon>Pseudomonadati</taxon>
        <taxon>Thermodesulfobacteriota</taxon>
        <taxon>Desulfobacteria</taxon>
        <taxon>Desulfobacterales</taxon>
        <taxon>Desulfococcaceae</taxon>
        <taxon>Desulfonema</taxon>
    </lineage>
</organism>
<protein>
    <submittedName>
        <fullName evidence="1">DUF3368</fullName>
    </submittedName>
</protein>
<proteinExistence type="predicted"/>
<accession>A0A975BGG0</accession>
<dbReference type="Pfam" id="PF11848">
    <property type="entry name" value="DUF3368"/>
    <property type="match status" value="1"/>
</dbReference>
<dbReference type="RefSeq" id="WP_207681152.1">
    <property type="nucleotide sequence ID" value="NZ_CP061800.1"/>
</dbReference>
<dbReference type="InterPro" id="IPR021799">
    <property type="entry name" value="PIN-like_prokaryotic"/>
</dbReference>
<dbReference type="AlphaFoldDB" id="A0A975BGG0"/>
<reference evidence="1" key="1">
    <citation type="journal article" date="2021" name="Microb. Physiol.">
        <title>Proteogenomic Insights into the Physiology of Marine, Sulfate-Reducing, Filamentous Desulfonema limicola and Desulfonema magnum.</title>
        <authorList>
            <person name="Schnaars V."/>
            <person name="Wohlbrand L."/>
            <person name="Scheve S."/>
            <person name="Hinrichs C."/>
            <person name="Reinhardt R."/>
            <person name="Rabus R."/>
        </authorList>
    </citation>
    <scope>NUCLEOTIDE SEQUENCE</scope>
    <source>
        <strain evidence="1">4be13</strain>
    </source>
</reference>
<dbReference type="KEGG" id="dmm:dnm_008490"/>
<sequence length="164" mass="18043">MPDTKKIVINTGPIIALTAAWGDLTFLSSIYKQILVPFEVSEEIGIGGKKGFAVNEFNSATFLHKEKAPLRISPFLANTLDRGEASVIQLALNEKIQTVCIDETVGRRIARLNGLDVTGSVGVLIRAKKEGLPFSMKYAVEQMQRKGIWLSERVIKIALTQTND</sequence>
<name>A0A975BGG0_9BACT</name>
<gene>
    <name evidence="1" type="ORF">dnm_008490</name>
</gene>
<dbReference type="Proteomes" id="UP000663722">
    <property type="component" value="Chromosome"/>
</dbReference>